<evidence type="ECO:0000256" key="1">
    <source>
        <dbReference type="ARBA" id="ARBA00001541"/>
    </source>
</evidence>
<dbReference type="SUPFAM" id="SSF47757">
    <property type="entry name" value="Chemotaxis receptor methyltransferase CheR, N-terminal domain"/>
    <property type="match status" value="1"/>
</dbReference>
<evidence type="ECO:0000256" key="4">
    <source>
        <dbReference type="ARBA" id="ARBA00022679"/>
    </source>
</evidence>
<dbReference type="Gene3D" id="3.40.50.150">
    <property type="entry name" value="Vaccinia Virus protein VP39"/>
    <property type="match status" value="1"/>
</dbReference>
<dbReference type="PANTHER" id="PTHR24422">
    <property type="entry name" value="CHEMOTAXIS PROTEIN METHYLTRANSFERASE"/>
    <property type="match status" value="1"/>
</dbReference>
<feature type="domain" description="CheR-type methyltransferase" evidence="6">
    <location>
        <begin position="15"/>
        <end position="296"/>
    </location>
</feature>
<keyword evidence="8" id="KW-1185">Reference proteome</keyword>
<dbReference type="SMART" id="SM00138">
    <property type="entry name" value="MeTrc"/>
    <property type="match status" value="1"/>
</dbReference>
<dbReference type="PANTHER" id="PTHR24422:SF26">
    <property type="entry name" value="CHEMOTAXIS PROTEIN METHYLTRANSFERASE"/>
    <property type="match status" value="1"/>
</dbReference>
<dbReference type="Proteomes" id="UP001317705">
    <property type="component" value="Chromosome"/>
</dbReference>
<protein>
    <recommendedName>
        <fullName evidence="2">protein-glutamate O-methyltransferase</fullName>
        <ecNumber evidence="2">2.1.1.80</ecNumber>
    </recommendedName>
</protein>
<dbReference type="InterPro" id="IPR000780">
    <property type="entry name" value="CheR_MeTrfase"/>
</dbReference>
<dbReference type="GO" id="GO:0008168">
    <property type="term" value="F:methyltransferase activity"/>
    <property type="evidence" value="ECO:0007669"/>
    <property type="project" value="UniProtKB-KW"/>
</dbReference>
<dbReference type="InterPro" id="IPR022642">
    <property type="entry name" value="CheR_C"/>
</dbReference>
<proteinExistence type="predicted"/>
<dbReference type="Pfam" id="PF01739">
    <property type="entry name" value="CheR"/>
    <property type="match status" value="1"/>
</dbReference>
<dbReference type="GO" id="GO:0032259">
    <property type="term" value="P:methylation"/>
    <property type="evidence" value="ECO:0007669"/>
    <property type="project" value="UniProtKB-KW"/>
</dbReference>
<sequence>MFGSTSTSTATSPEVKFTTATMSDREFGQFSEFIYGQCGIKMPPAKKTMLEARLQKRLRKLGLRSFREYAEFLFSREGVESELVHMIDVVTTNKTDFFREPGHFDFLVGQALPALLERERSAGQRRLRIWSAGCSSGEEPYTLTMVLSEYAEVNPGFSFGILATDICTEVLEKARLAIYDEERIEPVPLALRKKYLLRSRERNQGLVRVVPELRRLVTFRRLNFMDSDFGIHEPFDIIFCRNVIIYFDKQTQEQLLNKFCRNLVPGGYLFMGHSETLSGLDVPVVQVASTVYRYGR</sequence>
<reference evidence="7 8" key="1">
    <citation type="submission" date="2022-12" db="EMBL/GenBank/DDBJ databases">
        <title>Polyphasic characterization of Geotalea uranireducens NIT-SL11 newly isolated from a complex of sewage sludge and microbially reduced graphene oxide.</title>
        <authorList>
            <person name="Xie L."/>
            <person name="Yoshida N."/>
            <person name="Meng L."/>
        </authorList>
    </citation>
    <scope>NUCLEOTIDE SEQUENCE [LARGE SCALE GENOMIC DNA]</scope>
    <source>
        <strain evidence="7 8">NIT-SL11</strain>
    </source>
</reference>
<evidence type="ECO:0000256" key="3">
    <source>
        <dbReference type="ARBA" id="ARBA00022603"/>
    </source>
</evidence>
<dbReference type="Gene3D" id="1.10.155.10">
    <property type="entry name" value="Chemotaxis receptor methyltransferase CheR, N-terminal domain"/>
    <property type="match status" value="1"/>
</dbReference>
<organism evidence="7 8">
    <name type="scientific">Geotalea uraniireducens</name>
    <dbReference type="NCBI Taxonomy" id="351604"/>
    <lineage>
        <taxon>Bacteria</taxon>
        <taxon>Pseudomonadati</taxon>
        <taxon>Thermodesulfobacteriota</taxon>
        <taxon>Desulfuromonadia</taxon>
        <taxon>Geobacterales</taxon>
        <taxon>Geobacteraceae</taxon>
        <taxon>Geotalea</taxon>
    </lineage>
</organism>
<evidence type="ECO:0000256" key="5">
    <source>
        <dbReference type="ARBA" id="ARBA00022691"/>
    </source>
</evidence>
<name>A0ABM8EIY6_9BACT</name>
<dbReference type="InterPro" id="IPR026024">
    <property type="entry name" value="Chemotaxis_MeTrfase_CheR"/>
</dbReference>
<evidence type="ECO:0000313" key="7">
    <source>
        <dbReference type="EMBL" id="BDV42465.1"/>
    </source>
</evidence>
<evidence type="ECO:0000256" key="2">
    <source>
        <dbReference type="ARBA" id="ARBA00012534"/>
    </source>
</evidence>
<dbReference type="EC" id="2.1.1.80" evidence="2"/>
<keyword evidence="5" id="KW-0949">S-adenosyl-L-methionine</keyword>
<accession>A0ABM8EIY6</accession>
<dbReference type="InterPro" id="IPR029063">
    <property type="entry name" value="SAM-dependent_MTases_sf"/>
</dbReference>
<dbReference type="InterPro" id="IPR022641">
    <property type="entry name" value="CheR_N"/>
</dbReference>
<dbReference type="PRINTS" id="PR00996">
    <property type="entry name" value="CHERMTFRASE"/>
</dbReference>
<dbReference type="RefSeq" id="WP_282002932.1">
    <property type="nucleotide sequence ID" value="NZ_AP027151.1"/>
</dbReference>
<evidence type="ECO:0000313" key="8">
    <source>
        <dbReference type="Proteomes" id="UP001317705"/>
    </source>
</evidence>
<dbReference type="InterPro" id="IPR036804">
    <property type="entry name" value="CheR_N_sf"/>
</dbReference>
<dbReference type="InterPro" id="IPR050903">
    <property type="entry name" value="Bact_Chemotaxis_MeTrfase"/>
</dbReference>
<keyword evidence="4" id="KW-0808">Transferase</keyword>
<dbReference type="CDD" id="cd02440">
    <property type="entry name" value="AdoMet_MTases"/>
    <property type="match status" value="1"/>
</dbReference>
<evidence type="ECO:0000259" key="6">
    <source>
        <dbReference type="PROSITE" id="PS50123"/>
    </source>
</evidence>
<dbReference type="PROSITE" id="PS50123">
    <property type="entry name" value="CHER"/>
    <property type="match status" value="1"/>
</dbReference>
<dbReference type="Pfam" id="PF03705">
    <property type="entry name" value="CheR_N"/>
    <property type="match status" value="1"/>
</dbReference>
<dbReference type="PIRSF" id="PIRSF000410">
    <property type="entry name" value="CheR"/>
    <property type="match status" value="1"/>
</dbReference>
<gene>
    <name evidence="7" type="primary">cheR34H</name>
    <name evidence="7" type="ORF">GURASL_13880</name>
</gene>
<comment type="catalytic activity">
    <reaction evidence="1">
        <text>L-glutamyl-[protein] + S-adenosyl-L-methionine = [protein]-L-glutamate 5-O-methyl ester + S-adenosyl-L-homocysteine</text>
        <dbReference type="Rhea" id="RHEA:24452"/>
        <dbReference type="Rhea" id="RHEA-COMP:10208"/>
        <dbReference type="Rhea" id="RHEA-COMP:10311"/>
        <dbReference type="ChEBI" id="CHEBI:29973"/>
        <dbReference type="ChEBI" id="CHEBI:57856"/>
        <dbReference type="ChEBI" id="CHEBI:59789"/>
        <dbReference type="ChEBI" id="CHEBI:82795"/>
        <dbReference type="EC" id="2.1.1.80"/>
    </reaction>
</comment>
<keyword evidence="3 7" id="KW-0489">Methyltransferase</keyword>
<dbReference type="SUPFAM" id="SSF53335">
    <property type="entry name" value="S-adenosyl-L-methionine-dependent methyltransferases"/>
    <property type="match status" value="1"/>
</dbReference>
<dbReference type="EMBL" id="AP027151">
    <property type="protein sequence ID" value="BDV42465.1"/>
    <property type="molecule type" value="Genomic_DNA"/>
</dbReference>